<proteinExistence type="predicted"/>
<evidence type="ECO:0000259" key="1">
    <source>
        <dbReference type="PROSITE" id="PS50943"/>
    </source>
</evidence>
<dbReference type="CDD" id="cd00093">
    <property type="entry name" value="HTH_XRE"/>
    <property type="match status" value="1"/>
</dbReference>
<dbReference type="GO" id="GO:0003677">
    <property type="term" value="F:DNA binding"/>
    <property type="evidence" value="ECO:0007669"/>
    <property type="project" value="UniProtKB-KW"/>
</dbReference>
<dbReference type="EMBL" id="JWSY01000053">
    <property type="protein sequence ID" value="KIC53961.1"/>
    <property type="molecule type" value="Genomic_DNA"/>
</dbReference>
<dbReference type="PROSITE" id="PS50943">
    <property type="entry name" value="HTH_CROC1"/>
    <property type="match status" value="1"/>
</dbReference>
<dbReference type="Gene3D" id="1.10.260.40">
    <property type="entry name" value="lambda repressor-like DNA-binding domains"/>
    <property type="match status" value="1"/>
</dbReference>
<dbReference type="Pfam" id="PF01381">
    <property type="entry name" value="HTH_3"/>
    <property type="match status" value="1"/>
</dbReference>
<dbReference type="AlphaFoldDB" id="A0A0B4CHR8"/>
<dbReference type="Proteomes" id="UP000031166">
    <property type="component" value="Unassembled WGS sequence"/>
</dbReference>
<sequence>MSDLIDGHVGSRVAQRRQDMRYTQVQLADAVGVTFQQIQKYERGVNRIAASRLWQMADFLNTDINYFFDGLTMTEMSHPSPKQTATKTSAEIARRATELTPRHQKLVLDLMDQLCKVPAAPIGEPAE</sequence>
<dbReference type="InterPro" id="IPR010982">
    <property type="entry name" value="Lambda_DNA-bd_dom_sf"/>
</dbReference>
<evidence type="ECO:0000313" key="2">
    <source>
        <dbReference type="EMBL" id="KIC53961.1"/>
    </source>
</evidence>
<dbReference type="STRING" id="172043.RM53_16105"/>
<protein>
    <submittedName>
        <fullName evidence="2">DNA-binding protein</fullName>
    </submittedName>
</protein>
<evidence type="ECO:0000313" key="3">
    <source>
        <dbReference type="Proteomes" id="UP000031166"/>
    </source>
</evidence>
<feature type="domain" description="HTH cro/C1-type" evidence="1">
    <location>
        <begin position="13"/>
        <end position="67"/>
    </location>
</feature>
<organism evidence="2 3">
    <name type="scientific">Brevundimonas nasdae</name>
    <dbReference type="NCBI Taxonomy" id="172043"/>
    <lineage>
        <taxon>Bacteria</taxon>
        <taxon>Pseudomonadati</taxon>
        <taxon>Pseudomonadota</taxon>
        <taxon>Alphaproteobacteria</taxon>
        <taxon>Caulobacterales</taxon>
        <taxon>Caulobacteraceae</taxon>
        <taxon>Brevundimonas</taxon>
    </lineage>
</organism>
<comment type="caution">
    <text evidence="2">The sequence shown here is derived from an EMBL/GenBank/DDBJ whole genome shotgun (WGS) entry which is preliminary data.</text>
</comment>
<accession>A0A0B4CHR8</accession>
<gene>
    <name evidence="2" type="ORF">RM53_16105</name>
</gene>
<name>A0A0B4CHR8_9CAUL</name>
<reference evidence="2 3" key="1">
    <citation type="submission" date="2014-12" db="EMBL/GenBank/DDBJ databases">
        <title>Genome sequencing of Brevundimonas nasdae TPW30.</title>
        <authorList>
            <person name="Tan P.W."/>
            <person name="Chan K.-G."/>
        </authorList>
    </citation>
    <scope>NUCLEOTIDE SEQUENCE [LARGE SCALE GENOMIC DNA]</scope>
    <source>
        <strain evidence="2 3">TPW30</strain>
    </source>
</reference>
<dbReference type="SUPFAM" id="SSF47413">
    <property type="entry name" value="lambda repressor-like DNA-binding domains"/>
    <property type="match status" value="1"/>
</dbReference>
<keyword evidence="2" id="KW-0238">DNA-binding</keyword>
<dbReference type="RefSeq" id="WP_039248626.1">
    <property type="nucleotide sequence ID" value="NZ_JWSY01000053.1"/>
</dbReference>
<dbReference type="InterPro" id="IPR001387">
    <property type="entry name" value="Cro/C1-type_HTH"/>
</dbReference>
<dbReference type="SMART" id="SM00530">
    <property type="entry name" value="HTH_XRE"/>
    <property type="match status" value="1"/>
</dbReference>